<dbReference type="Proteomes" id="UP000070409">
    <property type="component" value="Unassembled WGS sequence"/>
</dbReference>
<reference evidence="1 2" key="1">
    <citation type="submission" date="2016-02" db="EMBL/GenBank/DDBJ databases">
        <authorList>
            <person name="Teng J.L."/>
            <person name="Tang Y."/>
            <person name="Huang Y."/>
            <person name="Guo F."/>
            <person name="Wei W."/>
            <person name="Chen J.H."/>
            <person name="Wong S.Y."/>
            <person name="Lau S.K."/>
            <person name="Woo P.C."/>
        </authorList>
    </citation>
    <scope>NUCLEOTIDE SEQUENCE [LARGE SCALE GENOMIC DNA]</scope>
    <source>
        <strain evidence="1 2">JCM 13375</strain>
    </source>
</reference>
<organism evidence="1 2">
    <name type="scientific">Tsukamurella pseudospumae</name>
    <dbReference type="NCBI Taxonomy" id="239498"/>
    <lineage>
        <taxon>Bacteria</taxon>
        <taxon>Bacillati</taxon>
        <taxon>Actinomycetota</taxon>
        <taxon>Actinomycetes</taxon>
        <taxon>Mycobacteriales</taxon>
        <taxon>Tsukamurellaceae</taxon>
        <taxon>Tsukamurella</taxon>
    </lineage>
</organism>
<name>A0A137Z6Y2_9ACTN</name>
<evidence type="ECO:0000313" key="2">
    <source>
        <dbReference type="Proteomes" id="UP000070409"/>
    </source>
</evidence>
<proteinExistence type="predicted"/>
<comment type="caution">
    <text evidence="1">The sequence shown here is derived from an EMBL/GenBank/DDBJ whole genome shotgun (WGS) entry which is preliminary data.</text>
</comment>
<gene>
    <name evidence="1" type="ORF">AXK61_05240</name>
</gene>
<accession>A0A137Z6Y2</accession>
<protein>
    <submittedName>
        <fullName evidence="1">Uncharacterized protein</fullName>
    </submittedName>
</protein>
<keyword evidence="2" id="KW-1185">Reference proteome</keyword>
<evidence type="ECO:0000313" key="1">
    <source>
        <dbReference type="EMBL" id="KXO93940.1"/>
    </source>
</evidence>
<sequence>MGYSQIVGREMTLEEYKRYMATLRWQTDRTVRGRSLAVAAENDNCLAVFRSEESIVATIASSTNPSPGNVIECDRAVAFASLAISKAP</sequence>
<dbReference type="EMBL" id="LSRE01000034">
    <property type="protein sequence ID" value="KXO93940.1"/>
    <property type="molecule type" value="Genomic_DNA"/>
</dbReference>